<organism evidence="1 2">
    <name type="scientific">Oxalobacter vibrioformis</name>
    <dbReference type="NCBI Taxonomy" id="933080"/>
    <lineage>
        <taxon>Bacteria</taxon>
        <taxon>Pseudomonadati</taxon>
        <taxon>Pseudomonadota</taxon>
        <taxon>Betaproteobacteria</taxon>
        <taxon>Burkholderiales</taxon>
        <taxon>Oxalobacteraceae</taxon>
        <taxon>Oxalobacter</taxon>
    </lineage>
</organism>
<protein>
    <submittedName>
        <fullName evidence="1">Uncharacterized protein</fullName>
    </submittedName>
</protein>
<evidence type="ECO:0000313" key="2">
    <source>
        <dbReference type="Proteomes" id="UP001156215"/>
    </source>
</evidence>
<dbReference type="EMBL" id="CP098242">
    <property type="protein sequence ID" value="WAW09171.1"/>
    <property type="molecule type" value="Genomic_DNA"/>
</dbReference>
<dbReference type="InterPro" id="IPR046494">
    <property type="entry name" value="DUF6587"/>
</dbReference>
<dbReference type="Proteomes" id="UP001156215">
    <property type="component" value="Chromosome"/>
</dbReference>
<dbReference type="KEGG" id="ovb:NB640_07730"/>
<evidence type="ECO:0000313" key="1">
    <source>
        <dbReference type="EMBL" id="WAW09171.1"/>
    </source>
</evidence>
<accession>A0A9E9LU28</accession>
<gene>
    <name evidence="1" type="ORF">NB640_07730</name>
</gene>
<dbReference type="Pfam" id="PF20228">
    <property type="entry name" value="DUF6587"/>
    <property type="match status" value="1"/>
</dbReference>
<keyword evidence="2" id="KW-1185">Reference proteome</keyword>
<dbReference type="AlphaFoldDB" id="A0A9E9LU28"/>
<dbReference type="RefSeq" id="WP_269308165.1">
    <property type="nucleotide sequence ID" value="NZ_CP098242.1"/>
</dbReference>
<proteinExistence type="predicted"/>
<name>A0A9E9LU28_9BURK</name>
<reference evidence="1" key="1">
    <citation type="journal article" date="2022" name="Front. Microbiol.">
        <title>New perspectives on an old grouping: The genomic and phenotypic variability of Oxalobacter formigenes and the implications for calcium oxalate stone prevention.</title>
        <authorList>
            <person name="Chmiel J.A."/>
            <person name="Carr C."/>
            <person name="Stuivenberg G.A."/>
            <person name="Venema R."/>
            <person name="Chanyi R.M."/>
            <person name="Al K.F."/>
            <person name="Giguere D."/>
            <person name="Say H."/>
            <person name="Akouris P.P."/>
            <person name="Dominguez Romero S.A."/>
            <person name="Kwong A."/>
            <person name="Tai V."/>
            <person name="Koval S.F."/>
            <person name="Razvi H."/>
            <person name="Bjazevic J."/>
            <person name="Burton J.P."/>
        </authorList>
    </citation>
    <scope>NUCLEOTIDE SEQUENCE</scope>
    <source>
        <strain evidence="1">WoOx3</strain>
    </source>
</reference>
<sequence length="90" mass="10181">MQVFLVSLIIAAAVWIVWKHMAPRTLRLSLNRIFIQIARQMGWIDTAEKLVEKGKMVANESACGTCNGCHSERQSGCETAIRPEDIRKRP</sequence>